<evidence type="ECO:0000256" key="1">
    <source>
        <dbReference type="SAM" id="SignalP"/>
    </source>
</evidence>
<proteinExistence type="predicted"/>
<dbReference type="AlphaFoldDB" id="A0AAW4T226"/>
<dbReference type="EMBL" id="JAIWYE010000037">
    <property type="protein sequence ID" value="MCA4706189.1"/>
    <property type="molecule type" value="Genomic_DNA"/>
</dbReference>
<feature type="signal peptide" evidence="1">
    <location>
        <begin position="1"/>
        <end position="22"/>
    </location>
</feature>
<keyword evidence="1" id="KW-0732">Signal</keyword>
<dbReference type="InterPro" id="IPR011990">
    <property type="entry name" value="TPR-like_helical_dom_sf"/>
</dbReference>
<protein>
    <submittedName>
        <fullName evidence="2">Tetratricopeptide repeat protein</fullName>
    </submittedName>
</protein>
<dbReference type="SUPFAM" id="SSF48452">
    <property type="entry name" value="TPR-like"/>
    <property type="match status" value="1"/>
</dbReference>
<organism evidence="2 3">
    <name type="scientific">Bacteroides xylanisolvens</name>
    <dbReference type="NCBI Taxonomy" id="371601"/>
    <lineage>
        <taxon>Bacteria</taxon>
        <taxon>Pseudomonadati</taxon>
        <taxon>Bacteroidota</taxon>
        <taxon>Bacteroidia</taxon>
        <taxon>Bacteroidales</taxon>
        <taxon>Bacteroidaceae</taxon>
        <taxon>Bacteroides</taxon>
    </lineage>
</organism>
<feature type="chain" id="PRO_5043980563" evidence="1">
    <location>
        <begin position="23"/>
        <end position="535"/>
    </location>
</feature>
<dbReference type="RefSeq" id="WP_225451197.1">
    <property type="nucleotide sequence ID" value="NZ_JAIWXB010000037.1"/>
</dbReference>
<evidence type="ECO:0000313" key="3">
    <source>
        <dbReference type="Proteomes" id="UP001198461"/>
    </source>
</evidence>
<gene>
    <name evidence="2" type="ORF">LD004_21530</name>
</gene>
<name>A0AAW4T226_9BACE</name>
<sequence>MHSIKKFVFVLVALMGFMPINAQSVLNKTISSLPNYFNKKDINKAEIIVASVNMDSLALQPDSTRFDYHYYAAAIDEIKGLDTEAKAEHLKIAKLYLETLPSLGIGTHPYPEVCYALGSVYQALNREDDALKAWEDGISKCLTVFGGFDTEQKDNFFSMIEGLADIYEKRGQKEYAARLRSAKPQVDTQSFDYASELVGKALNLINAQKADDALKLLNEAEVLLPRTNEPDYQYMFVPLYANKSTAFAALGNLQETQKSLAQMRKYQELLGEKDWFIFYISQINSCAVYFATRDDYKSAFHLIHFSKDEVREKGLLEDSATTKLERNIKTMFDAKMKADSLEVIFNKEQNTHKWATVGLELTDILLCRMKYDAALKTSIMVYEKVKTMPDLADKYVEALQYVKTCAMSCKKYDIAYPYLVEYENIILNKFGDDSQEYAEALNQRAVATMGTKPEEAKECLDEAYKILSNLYGVDSQEIIFVLHNKGRLMQLQKNYNASYKLLSKAKELQLKYMGKVVPNTEKYLSEVEYQLSIKL</sequence>
<reference evidence="2" key="1">
    <citation type="submission" date="2023-08" db="EMBL/GenBank/DDBJ databases">
        <title>Mucin Metabolism Genes Underlie the Key Renovations of Bacteroides xylanisolvens Genomes in Captive Great Apes.</title>
        <authorList>
            <person name="Nishida A.H."/>
        </authorList>
    </citation>
    <scope>NUCLEOTIDE SEQUENCE</scope>
    <source>
        <strain evidence="2">P13.H9</strain>
    </source>
</reference>
<dbReference type="Gene3D" id="1.25.40.10">
    <property type="entry name" value="Tetratricopeptide repeat domain"/>
    <property type="match status" value="2"/>
</dbReference>
<accession>A0AAW4T226</accession>
<evidence type="ECO:0000313" key="2">
    <source>
        <dbReference type="EMBL" id="MCA4706189.1"/>
    </source>
</evidence>
<dbReference type="Proteomes" id="UP001198461">
    <property type="component" value="Unassembled WGS sequence"/>
</dbReference>
<comment type="caution">
    <text evidence="2">The sequence shown here is derived from an EMBL/GenBank/DDBJ whole genome shotgun (WGS) entry which is preliminary data.</text>
</comment>